<feature type="region of interest" description="Disordered" evidence="1">
    <location>
        <begin position="1"/>
        <end position="22"/>
    </location>
</feature>
<comment type="caution">
    <text evidence="2">The sequence shown here is derived from an EMBL/GenBank/DDBJ whole genome shotgun (WGS) entry which is preliminary data.</text>
</comment>
<reference evidence="2 3" key="1">
    <citation type="submission" date="2022-01" db="EMBL/GenBank/DDBJ databases">
        <title>A high-quality chromosome-level genome assembly of rohu carp, Labeo rohita.</title>
        <authorList>
            <person name="Arick M.A. II"/>
            <person name="Hsu C.-Y."/>
            <person name="Magbanua Z."/>
            <person name="Pechanova O."/>
            <person name="Grover C."/>
            <person name="Miller E."/>
            <person name="Thrash A."/>
            <person name="Ezzel L."/>
            <person name="Alam S."/>
            <person name="Benzie J."/>
            <person name="Hamilton M."/>
            <person name="Karsi A."/>
            <person name="Lawrence M.L."/>
            <person name="Peterson D.G."/>
        </authorList>
    </citation>
    <scope>NUCLEOTIDE SEQUENCE [LARGE SCALE GENOMIC DNA]</scope>
    <source>
        <strain evidence="3">BAU-BD-2019</strain>
        <tissue evidence="2">Blood</tissue>
    </source>
</reference>
<evidence type="ECO:0000313" key="3">
    <source>
        <dbReference type="Proteomes" id="UP000830375"/>
    </source>
</evidence>
<dbReference type="EMBL" id="JACTAM010000001">
    <property type="protein sequence ID" value="KAI2668515.1"/>
    <property type="molecule type" value="Genomic_DNA"/>
</dbReference>
<gene>
    <name evidence="2" type="ORF">H4Q32_005250</name>
</gene>
<accession>A0ABQ8N082</accession>
<evidence type="ECO:0000313" key="2">
    <source>
        <dbReference type="EMBL" id="KAI2668515.1"/>
    </source>
</evidence>
<protein>
    <submittedName>
        <fullName evidence="2">Protein KlcB</fullName>
    </submittedName>
</protein>
<dbReference type="Proteomes" id="UP000830375">
    <property type="component" value="Unassembled WGS sequence"/>
</dbReference>
<name>A0ABQ8N082_LABRO</name>
<sequence length="539" mass="61214">MTEEALGKTVEQPKRKRTSAKSSFTKQANFLCTETHRLIESDLKEEFRKLSSEVFAVIEKALLSVQQEADLKKTVDDCNTRYGSYEMKLELLMRLVKEATEALLNLEKWTPTTERKCLESRVRKLKELSNEGLLTMRKHQELREQKYQKEGTTHGLKELPVIMMLMEVTTTAGQKVGALIDLASDKNYITHEAADSLKLRGEKMTIVVHRVGKMAIRVSTKRYLLRIRVKTPKGTEKAHQFICYGLEEIAMVHRSPLAPQRLKILGDIVLWDSPLGKIVAEAHPDLFEMCGGCLFGNCQPGGKEMTLVEEKELKIIREGLTYVKEDPHSKFPHWDTKYPWIQDPATLPYNRSRVEAVFLRTEKTTQKGACVAGFLWKDTQEEEIGEYAITRVNVRDCPAGCIAQLAMHETARLTKLAHLKEERGVLEENSYVDRKARAKRCQQIMGDLPPEKAGPAAPFEFTTLDLFGPYKVKDESAESFLLAYQRFTALKWSPEKVKISSELKMLSQNVSGYVCNPGSPRERDTASKGYGNAFSVTML</sequence>
<organism evidence="2 3">
    <name type="scientific">Labeo rohita</name>
    <name type="common">Indian major carp</name>
    <name type="synonym">Cyprinus rohita</name>
    <dbReference type="NCBI Taxonomy" id="84645"/>
    <lineage>
        <taxon>Eukaryota</taxon>
        <taxon>Metazoa</taxon>
        <taxon>Chordata</taxon>
        <taxon>Craniata</taxon>
        <taxon>Vertebrata</taxon>
        <taxon>Euteleostomi</taxon>
        <taxon>Actinopterygii</taxon>
        <taxon>Neopterygii</taxon>
        <taxon>Teleostei</taxon>
        <taxon>Ostariophysi</taxon>
        <taxon>Cypriniformes</taxon>
        <taxon>Cyprinidae</taxon>
        <taxon>Labeoninae</taxon>
        <taxon>Labeonini</taxon>
        <taxon>Labeo</taxon>
    </lineage>
</organism>
<keyword evidence="3" id="KW-1185">Reference proteome</keyword>
<proteinExistence type="predicted"/>
<evidence type="ECO:0000256" key="1">
    <source>
        <dbReference type="SAM" id="MobiDB-lite"/>
    </source>
</evidence>